<keyword evidence="2 6" id="KW-0813">Transport</keyword>
<dbReference type="PANTHER" id="PTHR42948">
    <property type="entry name" value="TRANSPORTER"/>
    <property type="match status" value="1"/>
</dbReference>
<dbReference type="GO" id="GO:0015293">
    <property type="term" value="F:symporter activity"/>
    <property type="evidence" value="ECO:0007669"/>
    <property type="project" value="UniProtKB-KW"/>
</dbReference>
<organism evidence="8 9">
    <name type="scientific">Suttonella ornithocola</name>
    <dbReference type="NCBI Taxonomy" id="279832"/>
    <lineage>
        <taxon>Bacteria</taxon>
        <taxon>Pseudomonadati</taxon>
        <taxon>Pseudomonadota</taxon>
        <taxon>Gammaproteobacteria</taxon>
        <taxon>Cardiobacteriales</taxon>
        <taxon>Cardiobacteriaceae</taxon>
        <taxon>Suttonella</taxon>
    </lineage>
</organism>
<keyword evidence="6" id="KW-0769">Symport</keyword>
<sequence>MNTTHENLHRQWSSRLGFVLAATGSAIGLGNIWKFPYMTGVNGGAAFVLIYLVCIAFIGFPILVLEWLIGRRGQKNPIYAMQAVAVQNHRSPLWKGIGVMGILGSFLVLSFYSVIGGWAVDYIVMTATGTFSGMNGEQTKDVFTGFLASSGQLLLWHTVFIGLTIFIVAQGVSAGIEKASKWMMPALVIVLVVLVGYGLFATGKFSETVAFMFSPDWRKIDGKVTLSALGHAFFTLSLGMGIMLSYGSYLGEDINLLKTARTIVILDTVIAVVAGFAIFPLVFSHGLEPSSGPGLMFISLPIVFGNIAGGTVLGILFFVLLTFAALTSAMSLLEPTVEFLEEKTSLSRKLATLVAGGGVWLLGIACLLSFNHWSSFTIFDNNIFDFLDILTSKFMLPLTALATVIFAAWFMNNESITQELHLNGGIATLWNVVIRFIAPLGVLTVFAYGIYELFA</sequence>
<dbReference type="AlphaFoldDB" id="A0A380MPQ8"/>
<evidence type="ECO:0000256" key="1">
    <source>
        <dbReference type="ARBA" id="ARBA00004141"/>
    </source>
</evidence>
<dbReference type="CDD" id="cd10336">
    <property type="entry name" value="SLC6sbd_Tyt1-Like"/>
    <property type="match status" value="1"/>
</dbReference>
<keyword evidence="5 7" id="KW-0472">Membrane</keyword>
<feature type="transmembrane region" description="Helical" evidence="7">
    <location>
        <begin position="154"/>
        <end position="174"/>
    </location>
</feature>
<evidence type="ECO:0000313" key="9">
    <source>
        <dbReference type="Proteomes" id="UP000254601"/>
    </source>
</evidence>
<comment type="similarity">
    <text evidence="6">Belongs to the sodium:neurotransmitter symporter (SNF) (TC 2.A.22) family.</text>
</comment>
<dbReference type="PANTHER" id="PTHR42948:SF1">
    <property type="entry name" value="TRANSPORTER"/>
    <property type="match status" value="1"/>
</dbReference>
<keyword evidence="4 7" id="KW-1133">Transmembrane helix</keyword>
<feature type="transmembrane region" description="Helical" evidence="7">
    <location>
        <begin position="97"/>
        <end position="120"/>
    </location>
</feature>
<comment type="subcellular location">
    <subcellularLocation>
        <location evidence="1">Membrane</location>
        <topology evidence="1">Multi-pass membrane protein</topology>
    </subcellularLocation>
</comment>
<feature type="transmembrane region" description="Helical" evidence="7">
    <location>
        <begin position="350"/>
        <end position="374"/>
    </location>
</feature>
<dbReference type="OrthoDB" id="9762833at2"/>
<dbReference type="Pfam" id="PF00209">
    <property type="entry name" value="SNF"/>
    <property type="match status" value="2"/>
</dbReference>
<dbReference type="GO" id="GO:0016020">
    <property type="term" value="C:membrane"/>
    <property type="evidence" value="ECO:0007669"/>
    <property type="project" value="UniProtKB-SubCell"/>
</dbReference>
<evidence type="ECO:0000256" key="7">
    <source>
        <dbReference type="SAM" id="Phobius"/>
    </source>
</evidence>
<dbReference type="PROSITE" id="PS50267">
    <property type="entry name" value="NA_NEUROTRAN_SYMP_3"/>
    <property type="match status" value="1"/>
</dbReference>
<evidence type="ECO:0000313" key="8">
    <source>
        <dbReference type="EMBL" id="SUO93287.1"/>
    </source>
</evidence>
<proteinExistence type="inferred from homology"/>
<keyword evidence="9" id="KW-1185">Reference proteome</keyword>
<keyword evidence="3 6" id="KW-0812">Transmembrane</keyword>
<evidence type="ECO:0000256" key="5">
    <source>
        <dbReference type="ARBA" id="ARBA00023136"/>
    </source>
</evidence>
<feature type="transmembrane region" description="Helical" evidence="7">
    <location>
        <begin position="45"/>
        <end position="69"/>
    </location>
</feature>
<evidence type="ECO:0000256" key="2">
    <source>
        <dbReference type="ARBA" id="ARBA00022448"/>
    </source>
</evidence>
<accession>A0A380MPQ8</accession>
<dbReference type="PRINTS" id="PR00176">
    <property type="entry name" value="NANEUSMPORT"/>
</dbReference>
<dbReference type="Proteomes" id="UP000254601">
    <property type="component" value="Unassembled WGS sequence"/>
</dbReference>
<feature type="transmembrane region" description="Helical" evidence="7">
    <location>
        <begin position="226"/>
        <end position="251"/>
    </location>
</feature>
<dbReference type="PROSITE" id="PS00610">
    <property type="entry name" value="NA_NEUROTRAN_SYMP_1"/>
    <property type="match status" value="1"/>
</dbReference>
<evidence type="ECO:0000256" key="3">
    <source>
        <dbReference type="ARBA" id="ARBA00022692"/>
    </source>
</evidence>
<feature type="transmembrane region" description="Helical" evidence="7">
    <location>
        <begin position="432"/>
        <end position="451"/>
    </location>
</feature>
<evidence type="ECO:0000256" key="4">
    <source>
        <dbReference type="ARBA" id="ARBA00022989"/>
    </source>
</evidence>
<feature type="transmembrane region" description="Helical" evidence="7">
    <location>
        <begin position="186"/>
        <end position="206"/>
    </location>
</feature>
<feature type="transmembrane region" description="Helical" evidence="7">
    <location>
        <begin position="303"/>
        <end position="329"/>
    </location>
</feature>
<reference evidence="8 9" key="1">
    <citation type="submission" date="2018-06" db="EMBL/GenBank/DDBJ databases">
        <authorList>
            <consortium name="Pathogen Informatics"/>
            <person name="Doyle S."/>
        </authorList>
    </citation>
    <scope>NUCLEOTIDE SEQUENCE [LARGE SCALE GENOMIC DNA]</scope>
    <source>
        <strain evidence="8 9">NCTC13337</strain>
    </source>
</reference>
<dbReference type="InterPro" id="IPR000175">
    <property type="entry name" value="Na/ntran_symport"/>
</dbReference>
<dbReference type="InterPro" id="IPR047218">
    <property type="entry name" value="YocR/YhdH-like"/>
</dbReference>
<dbReference type="RefSeq" id="WP_072577576.1">
    <property type="nucleotide sequence ID" value="NZ_LWHB01000213.1"/>
</dbReference>
<feature type="transmembrane region" description="Helical" evidence="7">
    <location>
        <begin position="12"/>
        <end position="33"/>
    </location>
</feature>
<protein>
    <recommendedName>
        <fullName evidence="6">Transporter</fullName>
    </recommendedName>
</protein>
<feature type="transmembrane region" description="Helical" evidence="7">
    <location>
        <begin position="394"/>
        <end position="411"/>
    </location>
</feature>
<dbReference type="NCBIfam" id="NF037979">
    <property type="entry name" value="Na_transp"/>
    <property type="match status" value="1"/>
</dbReference>
<dbReference type="InterPro" id="IPR037272">
    <property type="entry name" value="SNS_sf"/>
</dbReference>
<name>A0A380MPQ8_9GAMM</name>
<dbReference type="EMBL" id="UHIC01000001">
    <property type="protein sequence ID" value="SUO93287.1"/>
    <property type="molecule type" value="Genomic_DNA"/>
</dbReference>
<feature type="transmembrane region" description="Helical" evidence="7">
    <location>
        <begin position="263"/>
        <end position="283"/>
    </location>
</feature>
<evidence type="ECO:0000256" key="6">
    <source>
        <dbReference type="RuleBase" id="RU003732"/>
    </source>
</evidence>
<dbReference type="SUPFAM" id="SSF161070">
    <property type="entry name" value="SNF-like"/>
    <property type="match status" value="1"/>
</dbReference>
<gene>
    <name evidence="8" type="ORF">NCTC13337_00143</name>
</gene>